<dbReference type="eggNOG" id="ENOG502TN5P">
    <property type="taxonomic scope" value="Eukaryota"/>
</dbReference>
<dbReference type="RefSeq" id="XP_765152.1">
    <property type="nucleotide sequence ID" value="XM_760059.1"/>
</dbReference>
<evidence type="ECO:0000313" key="1">
    <source>
        <dbReference type="EMBL" id="EAN32869.1"/>
    </source>
</evidence>
<dbReference type="AlphaFoldDB" id="Q4N4Q4"/>
<dbReference type="VEuPathDB" id="PiroplasmaDB:TpMuguga_02g00586"/>
<name>Q4N4Q4_THEPA</name>
<proteinExistence type="predicted"/>
<dbReference type="EMBL" id="AAGK01000002">
    <property type="protein sequence ID" value="EAN32869.1"/>
    <property type="molecule type" value="Genomic_DNA"/>
</dbReference>
<sequence>MANIFDEVRIVFRGPCERLFIAYKPVGWHVCSPSQKKFTESLSTVIGARLGIPEDSIKFPSKLKINQNGLVIGTTDEPMYNQIRNIIQNKLCTKSYTCIIDKSTIFNPFNGREQLELVGEIRFRLKLLEKKSQFGPNTQVFDISVTVLGSDPISTEETDLKTLKFKLSALENDINWSKINPNAYYLLELQTTDPVVDKNLEEILDQLGIQIKSNPNQSNKEFNLLLNGIQLPHPILRDRKITTQINFPLEH</sequence>
<comment type="caution">
    <text evidence="1">The sequence shown here is derived from an EMBL/GenBank/DDBJ whole genome shotgun (WGS) entry which is preliminary data.</text>
</comment>
<dbReference type="OMA" id="GWHVCSP"/>
<dbReference type="GeneID" id="3501623"/>
<keyword evidence="2" id="KW-1185">Reference proteome</keyword>
<gene>
    <name evidence="1" type="ordered locus">TP02_0586</name>
</gene>
<accession>Q4N4Q4</accession>
<dbReference type="KEGG" id="tpv:TP02_0586"/>
<evidence type="ECO:0000313" key="2">
    <source>
        <dbReference type="Proteomes" id="UP000001949"/>
    </source>
</evidence>
<dbReference type="InParanoid" id="Q4N4Q4"/>
<protein>
    <submittedName>
        <fullName evidence="1">Uncharacterized protein</fullName>
    </submittedName>
</protein>
<dbReference type="Proteomes" id="UP000001949">
    <property type="component" value="Unassembled WGS sequence"/>
</dbReference>
<reference evidence="1 2" key="1">
    <citation type="journal article" date="2005" name="Science">
        <title>Genome sequence of Theileria parva, a bovine pathogen that transforms lymphocytes.</title>
        <authorList>
            <person name="Gardner M.J."/>
            <person name="Bishop R."/>
            <person name="Shah T."/>
            <person name="de Villiers E.P."/>
            <person name="Carlton J.M."/>
            <person name="Hall N."/>
            <person name="Ren Q."/>
            <person name="Paulsen I.T."/>
            <person name="Pain A."/>
            <person name="Berriman M."/>
            <person name="Wilson R.J.M."/>
            <person name="Sato S."/>
            <person name="Ralph S.A."/>
            <person name="Mann D.J."/>
            <person name="Xiong Z."/>
            <person name="Shallom S.J."/>
            <person name="Weidman J."/>
            <person name="Jiang L."/>
            <person name="Lynn J."/>
            <person name="Weaver B."/>
            <person name="Shoaibi A."/>
            <person name="Domingo A.R."/>
            <person name="Wasawo D."/>
            <person name="Crabtree J."/>
            <person name="Wortman J.R."/>
            <person name="Haas B."/>
            <person name="Angiuoli S.V."/>
            <person name="Creasy T.H."/>
            <person name="Lu C."/>
            <person name="Suh B."/>
            <person name="Silva J.C."/>
            <person name="Utterback T.R."/>
            <person name="Feldblyum T.V."/>
            <person name="Pertea M."/>
            <person name="Allen J."/>
            <person name="Nierman W.C."/>
            <person name="Taracha E.L.N."/>
            <person name="Salzberg S.L."/>
            <person name="White O.R."/>
            <person name="Fitzhugh H.A."/>
            <person name="Morzaria S."/>
            <person name="Venter J.C."/>
            <person name="Fraser C.M."/>
            <person name="Nene V."/>
        </authorList>
    </citation>
    <scope>NUCLEOTIDE SEQUENCE [LARGE SCALE GENOMIC DNA]</scope>
    <source>
        <strain evidence="1 2">Muguga</strain>
    </source>
</reference>
<organism evidence="1 2">
    <name type="scientific">Theileria parva</name>
    <name type="common">East coast fever infection agent</name>
    <dbReference type="NCBI Taxonomy" id="5875"/>
    <lineage>
        <taxon>Eukaryota</taxon>
        <taxon>Sar</taxon>
        <taxon>Alveolata</taxon>
        <taxon>Apicomplexa</taxon>
        <taxon>Aconoidasida</taxon>
        <taxon>Piroplasmida</taxon>
        <taxon>Theileriidae</taxon>
        <taxon>Theileria</taxon>
    </lineage>
</organism>